<dbReference type="AlphaFoldDB" id="A0A137P672"/>
<dbReference type="GO" id="GO:0005975">
    <property type="term" value="P:carbohydrate metabolic process"/>
    <property type="evidence" value="ECO:0007669"/>
    <property type="project" value="InterPro"/>
</dbReference>
<feature type="domain" description="GH16" evidence="2">
    <location>
        <begin position="27"/>
        <end position="134"/>
    </location>
</feature>
<dbReference type="Proteomes" id="UP000070444">
    <property type="component" value="Unassembled WGS sequence"/>
</dbReference>
<dbReference type="PANTHER" id="PTHR10963:SF55">
    <property type="entry name" value="GLYCOSIDE HYDROLASE FAMILY 16 PROTEIN"/>
    <property type="match status" value="1"/>
</dbReference>
<keyword evidence="3" id="KW-0378">Hydrolase</keyword>
<dbReference type="InterPro" id="IPR050546">
    <property type="entry name" value="Glycosyl_Hydrlase_16"/>
</dbReference>
<evidence type="ECO:0000313" key="4">
    <source>
        <dbReference type="Proteomes" id="UP000070444"/>
    </source>
</evidence>
<sequence>DNFNSLDFSTWKHDITMGGGGNNEFQLYQNNRTNSFIKNGTLYLYPTFTANNPDEVSHMLNDMEVNLYGTDPPADCTSNAFGGCWKKSDPNSGAMVNPIRSAAIRSIDSFTIKYGKIEVRARMPSGDWLWPAIW</sequence>
<dbReference type="PANTHER" id="PTHR10963">
    <property type="entry name" value="GLYCOSYL HYDROLASE-RELATED"/>
    <property type="match status" value="1"/>
</dbReference>
<dbReference type="OrthoDB" id="4781at2759"/>
<organism evidence="3 4">
    <name type="scientific">Conidiobolus coronatus (strain ATCC 28846 / CBS 209.66 / NRRL 28638)</name>
    <name type="common">Delacroixia coronata</name>
    <dbReference type="NCBI Taxonomy" id="796925"/>
    <lineage>
        <taxon>Eukaryota</taxon>
        <taxon>Fungi</taxon>
        <taxon>Fungi incertae sedis</taxon>
        <taxon>Zoopagomycota</taxon>
        <taxon>Entomophthoromycotina</taxon>
        <taxon>Entomophthoromycetes</taxon>
        <taxon>Entomophthorales</taxon>
        <taxon>Ancylistaceae</taxon>
        <taxon>Conidiobolus</taxon>
    </lineage>
</organism>
<evidence type="ECO:0000259" key="2">
    <source>
        <dbReference type="PROSITE" id="PS51762"/>
    </source>
</evidence>
<keyword evidence="4" id="KW-1185">Reference proteome</keyword>
<proteinExistence type="inferred from homology"/>
<dbReference type="SUPFAM" id="SSF49899">
    <property type="entry name" value="Concanavalin A-like lectins/glucanases"/>
    <property type="match status" value="1"/>
</dbReference>
<feature type="non-terminal residue" evidence="3">
    <location>
        <position position="1"/>
    </location>
</feature>
<protein>
    <submittedName>
        <fullName evidence="3">Glycoside hydrolase family 16 protein</fullName>
    </submittedName>
</protein>
<dbReference type="InterPro" id="IPR013320">
    <property type="entry name" value="ConA-like_dom_sf"/>
</dbReference>
<dbReference type="InterPro" id="IPR000757">
    <property type="entry name" value="Beta-glucanase-like"/>
</dbReference>
<dbReference type="Gene3D" id="2.60.120.200">
    <property type="match status" value="1"/>
</dbReference>
<reference evidence="3 4" key="1">
    <citation type="journal article" date="2015" name="Genome Biol. Evol.">
        <title>Phylogenomic analyses indicate that early fungi evolved digesting cell walls of algal ancestors of land plants.</title>
        <authorList>
            <person name="Chang Y."/>
            <person name="Wang S."/>
            <person name="Sekimoto S."/>
            <person name="Aerts A.L."/>
            <person name="Choi C."/>
            <person name="Clum A."/>
            <person name="LaButti K.M."/>
            <person name="Lindquist E.A."/>
            <person name="Yee Ngan C."/>
            <person name="Ohm R.A."/>
            <person name="Salamov A.A."/>
            <person name="Grigoriev I.V."/>
            <person name="Spatafora J.W."/>
            <person name="Berbee M.L."/>
        </authorList>
    </citation>
    <scope>NUCLEOTIDE SEQUENCE [LARGE SCALE GENOMIC DNA]</scope>
    <source>
        <strain evidence="3 4">NRRL 28638</strain>
    </source>
</reference>
<name>A0A137P672_CONC2</name>
<comment type="similarity">
    <text evidence="1">Belongs to the glycosyl hydrolase 16 family.</text>
</comment>
<evidence type="ECO:0000256" key="1">
    <source>
        <dbReference type="ARBA" id="ARBA00006865"/>
    </source>
</evidence>
<accession>A0A137P672</accession>
<evidence type="ECO:0000313" key="3">
    <source>
        <dbReference type="EMBL" id="KXN70500.1"/>
    </source>
</evidence>
<dbReference type="EMBL" id="KQ964500">
    <property type="protein sequence ID" value="KXN70500.1"/>
    <property type="molecule type" value="Genomic_DNA"/>
</dbReference>
<dbReference type="PROSITE" id="PS51762">
    <property type="entry name" value="GH16_2"/>
    <property type="match status" value="1"/>
</dbReference>
<gene>
    <name evidence="3" type="ORF">CONCODRAFT_27513</name>
</gene>
<dbReference type="GO" id="GO:0004553">
    <property type="term" value="F:hydrolase activity, hydrolyzing O-glycosyl compounds"/>
    <property type="evidence" value="ECO:0007669"/>
    <property type="project" value="InterPro"/>
</dbReference>
<feature type="non-terminal residue" evidence="3">
    <location>
        <position position="134"/>
    </location>
</feature>
<dbReference type="STRING" id="796925.A0A137P672"/>